<name>A0AAD7GYX6_9AGAR</name>
<dbReference type="SUPFAM" id="SSF53098">
    <property type="entry name" value="Ribonuclease H-like"/>
    <property type="match status" value="1"/>
</dbReference>
<keyword evidence="4" id="KW-0862">Zinc</keyword>
<evidence type="ECO:0000256" key="1">
    <source>
        <dbReference type="ARBA" id="ARBA00004123"/>
    </source>
</evidence>
<dbReference type="PANTHER" id="PTHR46481:SF10">
    <property type="entry name" value="ZINC FINGER BED DOMAIN-CONTAINING PROTEIN 39"/>
    <property type="match status" value="1"/>
</dbReference>
<sequence length="272" mass="30071">MKVRWNTTLAELERAQQLQSAFDAFVSDLPKGLTGKAKRVAQSRKKKWEMSSGDWKFTAKLVQALEVLKLCTLEFSTKSVPTITKVLPLYKLVEVTLNELGEKYAEDEPGLSAALLAGATVATKYIFNALFGDYVLLGAVLHPAMRVAFFANDQWDPSVAIRARQLLLNIVKKYAQARQDNSPGRVGTDFAPKSSGETPQLSIFAMATALKTNPAPAAPRAVNGKDEVELYCGNISPVAQGFDDPLTWWKVSRLLFNLNAGLIFYNRTIWGR</sequence>
<keyword evidence="7" id="KW-1185">Reference proteome</keyword>
<dbReference type="InterPro" id="IPR052035">
    <property type="entry name" value="ZnF_BED_domain_contain"/>
</dbReference>
<evidence type="ECO:0000256" key="4">
    <source>
        <dbReference type="ARBA" id="ARBA00022833"/>
    </source>
</evidence>
<evidence type="ECO:0000256" key="5">
    <source>
        <dbReference type="ARBA" id="ARBA00023242"/>
    </source>
</evidence>
<comment type="subcellular location">
    <subcellularLocation>
        <location evidence="1">Nucleus</location>
    </subcellularLocation>
</comment>
<protein>
    <submittedName>
        <fullName evidence="6">Uncharacterized protein</fullName>
    </submittedName>
</protein>
<evidence type="ECO:0000256" key="2">
    <source>
        <dbReference type="ARBA" id="ARBA00022723"/>
    </source>
</evidence>
<comment type="caution">
    <text evidence="6">The sequence shown here is derived from an EMBL/GenBank/DDBJ whole genome shotgun (WGS) entry which is preliminary data.</text>
</comment>
<keyword evidence="2" id="KW-0479">Metal-binding</keyword>
<organism evidence="6 7">
    <name type="scientific">Mycena metata</name>
    <dbReference type="NCBI Taxonomy" id="1033252"/>
    <lineage>
        <taxon>Eukaryota</taxon>
        <taxon>Fungi</taxon>
        <taxon>Dikarya</taxon>
        <taxon>Basidiomycota</taxon>
        <taxon>Agaricomycotina</taxon>
        <taxon>Agaricomycetes</taxon>
        <taxon>Agaricomycetidae</taxon>
        <taxon>Agaricales</taxon>
        <taxon>Marasmiineae</taxon>
        <taxon>Mycenaceae</taxon>
        <taxon>Mycena</taxon>
    </lineage>
</organism>
<accession>A0AAD7GYX6</accession>
<keyword evidence="3" id="KW-0863">Zinc-finger</keyword>
<dbReference type="PANTHER" id="PTHR46481">
    <property type="entry name" value="ZINC FINGER BED DOMAIN-CONTAINING PROTEIN 4"/>
    <property type="match status" value="1"/>
</dbReference>
<keyword evidence="5" id="KW-0539">Nucleus</keyword>
<proteinExistence type="predicted"/>
<dbReference type="Proteomes" id="UP001215598">
    <property type="component" value="Unassembled WGS sequence"/>
</dbReference>
<dbReference type="GO" id="GO:0005634">
    <property type="term" value="C:nucleus"/>
    <property type="evidence" value="ECO:0007669"/>
    <property type="project" value="UniProtKB-SubCell"/>
</dbReference>
<evidence type="ECO:0000313" key="7">
    <source>
        <dbReference type="Proteomes" id="UP001215598"/>
    </source>
</evidence>
<dbReference type="GO" id="GO:0008270">
    <property type="term" value="F:zinc ion binding"/>
    <property type="evidence" value="ECO:0007669"/>
    <property type="project" value="UniProtKB-KW"/>
</dbReference>
<dbReference type="EMBL" id="JARKIB010000434">
    <property type="protein sequence ID" value="KAJ7708447.1"/>
    <property type="molecule type" value="Genomic_DNA"/>
</dbReference>
<evidence type="ECO:0000313" key="6">
    <source>
        <dbReference type="EMBL" id="KAJ7708447.1"/>
    </source>
</evidence>
<gene>
    <name evidence="6" type="ORF">B0H16DRAFT_1345051</name>
</gene>
<evidence type="ECO:0000256" key="3">
    <source>
        <dbReference type="ARBA" id="ARBA00022771"/>
    </source>
</evidence>
<dbReference type="AlphaFoldDB" id="A0AAD7GYX6"/>
<dbReference type="InterPro" id="IPR012337">
    <property type="entry name" value="RNaseH-like_sf"/>
</dbReference>
<reference evidence="6" key="1">
    <citation type="submission" date="2023-03" db="EMBL/GenBank/DDBJ databases">
        <title>Massive genome expansion in bonnet fungi (Mycena s.s.) driven by repeated elements and novel gene families across ecological guilds.</title>
        <authorList>
            <consortium name="Lawrence Berkeley National Laboratory"/>
            <person name="Harder C.B."/>
            <person name="Miyauchi S."/>
            <person name="Viragh M."/>
            <person name="Kuo A."/>
            <person name="Thoen E."/>
            <person name="Andreopoulos B."/>
            <person name="Lu D."/>
            <person name="Skrede I."/>
            <person name="Drula E."/>
            <person name="Henrissat B."/>
            <person name="Morin E."/>
            <person name="Kohler A."/>
            <person name="Barry K."/>
            <person name="LaButti K."/>
            <person name="Morin E."/>
            <person name="Salamov A."/>
            <person name="Lipzen A."/>
            <person name="Mereny Z."/>
            <person name="Hegedus B."/>
            <person name="Baldrian P."/>
            <person name="Stursova M."/>
            <person name="Weitz H."/>
            <person name="Taylor A."/>
            <person name="Grigoriev I.V."/>
            <person name="Nagy L.G."/>
            <person name="Martin F."/>
            <person name="Kauserud H."/>
        </authorList>
    </citation>
    <scope>NUCLEOTIDE SEQUENCE</scope>
    <source>
        <strain evidence="6">CBHHK182m</strain>
    </source>
</reference>